<reference evidence="1 2" key="1">
    <citation type="journal article" date="2020" name="Microb. Ecol.">
        <title>Ecogenomics of the Marine Benthic Filamentous Cyanobacterium Adonisia.</title>
        <authorList>
            <person name="Walter J.M."/>
            <person name="Coutinho F.H."/>
            <person name="Leomil L."/>
            <person name="Hargreaves P.I."/>
            <person name="Campeao M.E."/>
            <person name="Vieira V.V."/>
            <person name="Silva B.S."/>
            <person name="Fistarol G.O."/>
            <person name="Salomon P.S."/>
            <person name="Sawabe T."/>
            <person name="Mino S."/>
            <person name="Hosokawa M."/>
            <person name="Miyashita H."/>
            <person name="Maruyama F."/>
            <person name="van Verk M.C."/>
            <person name="Dutilh B.E."/>
            <person name="Thompson C.C."/>
            <person name="Thompson F.L."/>
        </authorList>
    </citation>
    <scope>NUCLEOTIDE SEQUENCE [LARGE SCALE GENOMIC DNA]</scope>
    <source>
        <strain evidence="1 2">CCMR0081</strain>
    </source>
</reference>
<keyword evidence="2" id="KW-1185">Reference proteome</keyword>
<proteinExistence type="predicted"/>
<accession>A0A6M0RJW1</accession>
<organism evidence="1 2">
    <name type="scientific">Adonisia turfae CCMR0081</name>
    <dbReference type="NCBI Taxonomy" id="2292702"/>
    <lineage>
        <taxon>Bacteria</taxon>
        <taxon>Bacillati</taxon>
        <taxon>Cyanobacteriota</taxon>
        <taxon>Adonisia</taxon>
        <taxon>Adonisia turfae</taxon>
    </lineage>
</organism>
<name>A0A6M0RJW1_9CYAN</name>
<protein>
    <submittedName>
        <fullName evidence="1">Uncharacterized protein</fullName>
    </submittedName>
</protein>
<dbReference type="RefSeq" id="WP_006514079.1">
    <property type="nucleotide sequence ID" value="NZ_QXHD01000004.1"/>
</dbReference>
<dbReference type="EMBL" id="QXHD01000004">
    <property type="protein sequence ID" value="NEZ56527.1"/>
    <property type="molecule type" value="Genomic_DNA"/>
</dbReference>
<sequence>MLMESCPCCGVQLLRHASKSGSFLRCGSCRFEIPEELPSVTDKTSESAGSLLDKLEAGLLDSLDAETATAS</sequence>
<dbReference type="AlphaFoldDB" id="A0A6M0RJW1"/>
<gene>
    <name evidence="1" type="ORF">DXZ20_12740</name>
</gene>
<evidence type="ECO:0000313" key="1">
    <source>
        <dbReference type="EMBL" id="NEZ56527.1"/>
    </source>
</evidence>
<comment type="caution">
    <text evidence="1">The sequence shown here is derived from an EMBL/GenBank/DDBJ whole genome shotgun (WGS) entry which is preliminary data.</text>
</comment>
<dbReference type="Proteomes" id="UP000481033">
    <property type="component" value="Unassembled WGS sequence"/>
</dbReference>
<evidence type="ECO:0000313" key="2">
    <source>
        <dbReference type="Proteomes" id="UP000481033"/>
    </source>
</evidence>